<sequence length="80" mass="8361">MARGGNETVAFVSEHDRFLSALAGMGARVTDLIVPSRNHFDLPLVLGDPNTALGRTTLAHMGLQTPSGEPPIDDCGSANC</sequence>
<organism evidence="1 2">
    <name type="scientific">Candidatus Protofrankia californiensis</name>
    <dbReference type="NCBI Taxonomy" id="1839754"/>
    <lineage>
        <taxon>Bacteria</taxon>
        <taxon>Bacillati</taxon>
        <taxon>Actinomycetota</taxon>
        <taxon>Actinomycetes</taxon>
        <taxon>Frankiales</taxon>
        <taxon>Frankiaceae</taxon>
        <taxon>Protofrankia</taxon>
    </lineage>
</organism>
<name>A0A1C3NXB2_9ACTN</name>
<accession>A0A1C3NXB2</accession>
<protein>
    <submittedName>
        <fullName evidence="1">Uncharacterized protein</fullName>
    </submittedName>
</protein>
<dbReference type="Proteomes" id="UP000199013">
    <property type="component" value="Unassembled WGS sequence"/>
</dbReference>
<dbReference type="AlphaFoldDB" id="A0A1C3NXB2"/>
<reference evidence="2" key="1">
    <citation type="submission" date="2016-02" db="EMBL/GenBank/DDBJ databases">
        <authorList>
            <person name="Wibberg D."/>
        </authorList>
    </citation>
    <scope>NUCLEOTIDE SEQUENCE [LARGE SCALE GENOMIC DNA]</scope>
</reference>
<keyword evidence="2" id="KW-1185">Reference proteome</keyword>
<evidence type="ECO:0000313" key="1">
    <source>
        <dbReference type="EMBL" id="SBW22209.1"/>
    </source>
</evidence>
<proteinExistence type="predicted"/>
<gene>
    <name evidence="1" type="ORF">FDG2_2299</name>
</gene>
<dbReference type="EMBL" id="FLUV01000962">
    <property type="protein sequence ID" value="SBW22209.1"/>
    <property type="molecule type" value="Genomic_DNA"/>
</dbReference>
<evidence type="ECO:0000313" key="2">
    <source>
        <dbReference type="Proteomes" id="UP000199013"/>
    </source>
</evidence>